<dbReference type="RefSeq" id="WP_306886984.1">
    <property type="nucleotide sequence ID" value="NZ_JAUSUL010000004.1"/>
</dbReference>
<protein>
    <submittedName>
        <fullName evidence="3">SAM-dependent methyltransferase</fullName>
    </submittedName>
</protein>
<dbReference type="InterPro" id="IPR013216">
    <property type="entry name" value="Methyltransf_11"/>
</dbReference>
<comment type="caution">
    <text evidence="3">The sequence shown here is derived from an EMBL/GenBank/DDBJ whole genome shotgun (WGS) entry which is preliminary data.</text>
</comment>
<dbReference type="GO" id="GO:0032259">
    <property type="term" value="P:methylation"/>
    <property type="evidence" value="ECO:0007669"/>
    <property type="project" value="UniProtKB-KW"/>
</dbReference>
<name>A0AAE3VRL1_9HYPH</name>
<dbReference type="AlphaFoldDB" id="A0AAE3VRL1"/>
<evidence type="ECO:0000313" key="3">
    <source>
        <dbReference type="EMBL" id="MDQ0317087.1"/>
    </source>
</evidence>
<dbReference type="Proteomes" id="UP001229244">
    <property type="component" value="Unassembled WGS sequence"/>
</dbReference>
<dbReference type="Gene3D" id="3.40.50.150">
    <property type="entry name" value="Vaccinia Virus protein VP39"/>
    <property type="match status" value="1"/>
</dbReference>
<evidence type="ECO:0000313" key="4">
    <source>
        <dbReference type="Proteomes" id="UP001229244"/>
    </source>
</evidence>
<feature type="region of interest" description="Disordered" evidence="1">
    <location>
        <begin position="234"/>
        <end position="269"/>
    </location>
</feature>
<organism evidence="3 4">
    <name type="scientific">Amorphus orientalis</name>
    <dbReference type="NCBI Taxonomy" id="649198"/>
    <lineage>
        <taxon>Bacteria</taxon>
        <taxon>Pseudomonadati</taxon>
        <taxon>Pseudomonadota</taxon>
        <taxon>Alphaproteobacteria</taxon>
        <taxon>Hyphomicrobiales</taxon>
        <taxon>Amorphaceae</taxon>
        <taxon>Amorphus</taxon>
    </lineage>
</organism>
<feature type="domain" description="Methyltransferase type 11" evidence="2">
    <location>
        <begin position="58"/>
        <end position="129"/>
    </location>
</feature>
<dbReference type="SUPFAM" id="SSF53335">
    <property type="entry name" value="S-adenosyl-L-methionine-dependent methyltransferases"/>
    <property type="match status" value="1"/>
</dbReference>
<gene>
    <name evidence="3" type="ORF">J2S73_003564</name>
</gene>
<sequence length="269" mass="29519">MHLDAIEIRNFYLSPRGRIVRQLLSLRIREIWPDVRGQRLVGLGHATPFLRPFKDEAERVLGFMPAQQGVIAWPAEGPLVTSLVHDACLPLPDASVERVLLIHALEGAHAPQAMLRDVWRILAPGGRVLVVVANRAGLWSRVESTPFGVGRPFSRSQIARALEDLSFTPGRIETALHVPPSTTRFVLGSARGWDRMGSRVWPGLAGVVVVEAEKRLVQPINPGKKLRVPALVPALRPNPAPAPRSQTRFSGEEGTQPVGRTCSRTTTVL</sequence>
<dbReference type="EMBL" id="JAUSUL010000004">
    <property type="protein sequence ID" value="MDQ0317087.1"/>
    <property type="molecule type" value="Genomic_DNA"/>
</dbReference>
<dbReference type="GO" id="GO:0008757">
    <property type="term" value="F:S-adenosylmethionine-dependent methyltransferase activity"/>
    <property type="evidence" value="ECO:0007669"/>
    <property type="project" value="InterPro"/>
</dbReference>
<evidence type="ECO:0000256" key="1">
    <source>
        <dbReference type="SAM" id="MobiDB-lite"/>
    </source>
</evidence>
<accession>A0AAE3VRL1</accession>
<keyword evidence="3" id="KW-0489">Methyltransferase</keyword>
<keyword evidence="4" id="KW-1185">Reference proteome</keyword>
<keyword evidence="3" id="KW-0808">Transferase</keyword>
<dbReference type="InterPro" id="IPR029063">
    <property type="entry name" value="SAM-dependent_MTases_sf"/>
</dbReference>
<proteinExistence type="predicted"/>
<dbReference type="Pfam" id="PF08241">
    <property type="entry name" value="Methyltransf_11"/>
    <property type="match status" value="1"/>
</dbReference>
<evidence type="ECO:0000259" key="2">
    <source>
        <dbReference type="Pfam" id="PF08241"/>
    </source>
</evidence>
<reference evidence="3" key="1">
    <citation type="submission" date="2023-07" db="EMBL/GenBank/DDBJ databases">
        <title>Genomic Encyclopedia of Type Strains, Phase IV (KMG-IV): sequencing the most valuable type-strain genomes for metagenomic binning, comparative biology and taxonomic classification.</title>
        <authorList>
            <person name="Goeker M."/>
        </authorList>
    </citation>
    <scope>NUCLEOTIDE SEQUENCE</scope>
    <source>
        <strain evidence="3">DSM 21202</strain>
    </source>
</reference>